<comment type="caution">
    <text evidence="1">The sequence shown here is derived from an EMBL/GenBank/DDBJ whole genome shotgun (WGS) entry which is preliminary data.</text>
</comment>
<organism evidence="1 2">
    <name type="scientific">Rubidibacter lacunae KORDI 51-2</name>
    <dbReference type="NCBI Taxonomy" id="582515"/>
    <lineage>
        <taxon>Bacteria</taxon>
        <taxon>Bacillati</taxon>
        <taxon>Cyanobacteriota</taxon>
        <taxon>Cyanophyceae</taxon>
        <taxon>Oscillatoriophycideae</taxon>
        <taxon>Chroococcales</taxon>
        <taxon>Aphanothecaceae</taxon>
        <taxon>Rubidibacter</taxon>
    </lineage>
</organism>
<dbReference type="EMBL" id="ASSJ01000041">
    <property type="protein sequence ID" value="ERN41740.1"/>
    <property type="molecule type" value="Genomic_DNA"/>
</dbReference>
<keyword evidence="2" id="KW-1185">Reference proteome</keyword>
<name>U5DPW0_9CHRO</name>
<proteinExistence type="predicted"/>
<evidence type="ECO:0000313" key="1">
    <source>
        <dbReference type="EMBL" id="ERN41740.1"/>
    </source>
</evidence>
<sequence>MNPAALKTVGGIHLEFGLIFWHAVDLTRSAWLMGEQNRKTSSIDGLSLDLAGNANYPTLN</sequence>
<reference evidence="1 2" key="1">
    <citation type="submission" date="2013-05" db="EMBL/GenBank/DDBJ databases">
        <title>Draft genome sequence of Rubidibacter lacunae KORDI 51-2.</title>
        <authorList>
            <person name="Choi D.H."/>
            <person name="Noh J.H."/>
            <person name="Kwon K.-K."/>
            <person name="Lee J.-H."/>
            <person name="Ryu J.-Y."/>
        </authorList>
    </citation>
    <scope>NUCLEOTIDE SEQUENCE [LARGE SCALE GENOMIC DNA]</scope>
    <source>
        <strain evidence="1 2">KORDI 51-2</strain>
    </source>
</reference>
<gene>
    <name evidence="1" type="ORF">KR51_00015870</name>
</gene>
<evidence type="ECO:0000313" key="2">
    <source>
        <dbReference type="Proteomes" id="UP000016960"/>
    </source>
</evidence>
<dbReference type="Proteomes" id="UP000016960">
    <property type="component" value="Unassembled WGS sequence"/>
</dbReference>
<dbReference type="AlphaFoldDB" id="U5DPW0"/>
<dbReference type="InParanoid" id="U5DPW0"/>
<accession>U5DPW0</accession>
<protein>
    <submittedName>
        <fullName evidence="1">Uncharacterized protein</fullName>
    </submittedName>
</protein>